<dbReference type="Proteomes" id="UP001057402">
    <property type="component" value="Chromosome 2"/>
</dbReference>
<evidence type="ECO:0000313" key="2">
    <source>
        <dbReference type="Proteomes" id="UP001057402"/>
    </source>
</evidence>
<gene>
    <name evidence="1" type="ORF">MLD38_005204</name>
</gene>
<dbReference type="EMBL" id="CM042881">
    <property type="protein sequence ID" value="KAI4387366.1"/>
    <property type="molecule type" value="Genomic_DNA"/>
</dbReference>
<accession>A0ACB9SBE9</accession>
<protein>
    <submittedName>
        <fullName evidence="1">Uncharacterized protein</fullName>
    </submittedName>
</protein>
<keyword evidence="2" id="KW-1185">Reference proteome</keyword>
<comment type="caution">
    <text evidence="1">The sequence shown here is derived from an EMBL/GenBank/DDBJ whole genome shotgun (WGS) entry which is preliminary data.</text>
</comment>
<sequence length="85" mass="9404">MEEQIKTRPESTSSVMKDQVGKAKSREGIESAFHKDKHDKETHGTSDDIHKSVPVDSVKGPSVAQRMKEEIEAFVDAVIPGKDNN</sequence>
<reference evidence="2" key="1">
    <citation type="journal article" date="2023" name="Front. Plant Sci.">
        <title>Chromosomal-level genome assembly of Melastoma candidum provides insights into trichome evolution.</title>
        <authorList>
            <person name="Zhong Y."/>
            <person name="Wu W."/>
            <person name="Sun C."/>
            <person name="Zou P."/>
            <person name="Liu Y."/>
            <person name="Dai S."/>
            <person name="Zhou R."/>
        </authorList>
    </citation>
    <scope>NUCLEOTIDE SEQUENCE [LARGE SCALE GENOMIC DNA]</scope>
</reference>
<organism evidence="1 2">
    <name type="scientific">Melastoma candidum</name>
    <dbReference type="NCBI Taxonomy" id="119954"/>
    <lineage>
        <taxon>Eukaryota</taxon>
        <taxon>Viridiplantae</taxon>
        <taxon>Streptophyta</taxon>
        <taxon>Embryophyta</taxon>
        <taxon>Tracheophyta</taxon>
        <taxon>Spermatophyta</taxon>
        <taxon>Magnoliopsida</taxon>
        <taxon>eudicotyledons</taxon>
        <taxon>Gunneridae</taxon>
        <taxon>Pentapetalae</taxon>
        <taxon>rosids</taxon>
        <taxon>malvids</taxon>
        <taxon>Myrtales</taxon>
        <taxon>Melastomataceae</taxon>
        <taxon>Melastomatoideae</taxon>
        <taxon>Melastomateae</taxon>
        <taxon>Melastoma</taxon>
    </lineage>
</organism>
<proteinExistence type="predicted"/>
<name>A0ACB9SBE9_9MYRT</name>
<evidence type="ECO:0000313" key="1">
    <source>
        <dbReference type="EMBL" id="KAI4387366.1"/>
    </source>
</evidence>